<feature type="compositionally biased region" description="Basic residues" evidence="1">
    <location>
        <begin position="646"/>
        <end position="662"/>
    </location>
</feature>
<dbReference type="Pfam" id="PF14780">
    <property type="entry name" value="NEPRO_N"/>
    <property type="match status" value="1"/>
</dbReference>
<feature type="region of interest" description="Disordered" evidence="1">
    <location>
        <begin position="543"/>
        <end position="662"/>
    </location>
</feature>
<dbReference type="PANTHER" id="PTHR34786:SF1">
    <property type="entry name" value="OS09G0504900 PROTEIN"/>
    <property type="match status" value="1"/>
</dbReference>
<evidence type="ECO:0000313" key="3">
    <source>
        <dbReference type="EMBL" id="KAI3424874.1"/>
    </source>
</evidence>
<name>A0A9D4TG98_CHLVU</name>
<comment type="caution">
    <text evidence="3">The sequence shown here is derived from an EMBL/GenBank/DDBJ whole genome shotgun (WGS) entry which is preliminary data.</text>
</comment>
<feature type="compositionally biased region" description="Low complexity" evidence="1">
    <location>
        <begin position="416"/>
        <end position="427"/>
    </location>
</feature>
<evidence type="ECO:0000313" key="4">
    <source>
        <dbReference type="Proteomes" id="UP001055712"/>
    </source>
</evidence>
<reference evidence="3" key="2">
    <citation type="submission" date="2020-11" db="EMBL/GenBank/DDBJ databases">
        <authorList>
            <person name="Cecchin M."/>
            <person name="Marcolungo L."/>
            <person name="Rossato M."/>
            <person name="Girolomoni L."/>
            <person name="Cosentino E."/>
            <person name="Cuine S."/>
            <person name="Li-Beisson Y."/>
            <person name="Delledonne M."/>
            <person name="Ballottari M."/>
        </authorList>
    </citation>
    <scope>NUCLEOTIDE SEQUENCE</scope>
    <source>
        <strain evidence="3">211/11P</strain>
        <tissue evidence="3">Whole cell</tissue>
    </source>
</reference>
<proteinExistence type="predicted"/>
<dbReference type="EMBL" id="SIDB01000012">
    <property type="protein sequence ID" value="KAI3424874.1"/>
    <property type="molecule type" value="Genomic_DNA"/>
</dbReference>
<dbReference type="OrthoDB" id="515979at2759"/>
<feature type="region of interest" description="Disordered" evidence="1">
    <location>
        <begin position="286"/>
        <end position="313"/>
    </location>
</feature>
<keyword evidence="4" id="KW-1185">Reference proteome</keyword>
<gene>
    <name evidence="3" type="ORF">D9Q98_008258</name>
</gene>
<dbReference type="Proteomes" id="UP001055712">
    <property type="component" value="Unassembled WGS sequence"/>
</dbReference>
<reference evidence="3" key="1">
    <citation type="journal article" date="2019" name="Plant J.">
        <title>Chlorella vulgaris genome assembly and annotation reveals the molecular basis for metabolic acclimation to high light conditions.</title>
        <authorList>
            <person name="Cecchin M."/>
            <person name="Marcolungo L."/>
            <person name="Rossato M."/>
            <person name="Girolomoni L."/>
            <person name="Cosentino E."/>
            <person name="Cuine S."/>
            <person name="Li-Beisson Y."/>
            <person name="Delledonne M."/>
            <person name="Ballottari M."/>
        </authorList>
    </citation>
    <scope>NUCLEOTIDE SEQUENCE</scope>
    <source>
        <strain evidence="3">211/11P</strain>
    </source>
</reference>
<feature type="domain" description="Nucleolus and neural progenitor protein-like N-terminal" evidence="2">
    <location>
        <begin position="31"/>
        <end position="191"/>
    </location>
</feature>
<evidence type="ECO:0000259" key="2">
    <source>
        <dbReference type="Pfam" id="PF14780"/>
    </source>
</evidence>
<feature type="region of interest" description="Disordered" evidence="1">
    <location>
        <begin position="409"/>
        <end position="449"/>
    </location>
</feature>
<accession>A0A9D4TG98</accession>
<dbReference type="PANTHER" id="PTHR34786">
    <property type="entry name" value="OS09G0504900 PROTEIN"/>
    <property type="match status" value="1"/>
</dbReference>
<sequence length="662" mass="67857">MNGAGPVFELLPCIVSPEWAVAVAGVSTGSLEGALARPDLWQEYQLLDKLLYKNANQHHSSQHFHALQEVRRLLKLLKSMHLEQRASSFHAAFQAGKQRGSLPLGSVLMAQGGDRRQVPSYSEAAALLGTLRAACHLVEQLAPAVHRASLQLLAQLAHSFFMPHCLTSLAVIARIQVLTGQMVLDAVRAYNLVAEVAVLLPDSPSTTAAAGTGTDAAPASRLSSQAGLPAEQQLPQMLRAQWREGLPLMEAVPCSEADGSLAMQAAAACARYGLRLEQPQQELAGAGAGLSSVAPQARQQGRRHGGKPAPQPVLAVLEDRGVPISRDAFMLAPPAAAASSGGAEQAASTPAAAVAASDSEAVAAEASSSAPALLLGVVEDSMPEVDPSGVVASLMAGESRGHLYRRTAASLGGGPQQQHPEQQQPQQRSASVKRRKAAPLPGGATGKSAAAAVGRTAVAEVAEAGKIAAVAARPEPAVATSAPAAHAPAPAAVPAAALVVPKPAFLSVSIAPTKPALLTAAVPASKPASLSVAATQPARPAFLAVGPSPPNADAQPAVEPPSSAGAAPTKPVAPLALDVTSRKRKKPAAAGESAERQAAAAAEAAAASKSWQDWLEPVPSAAAAGGQPPLPSGEQQQPREQYSKQQSKRQQHQQNTRRRMGR</sequence>
<dbReference type="AlphaFoldDB" id="A0A9D4TG98"/>
<dbReference type="InterPro" id="IPR027951">
    <property type="entry name" value="Nepro_N"/>
</dbReference>
<organism evidence="3 4">
    <name type="scientific">Chlorella vulgaris</name>
    <name type="common">Green alga</name>
    <dbReference type="NCBI Taxonomy" id="3077"/>
    <lineage>
        <taxon>Eukaryota</taxon>
        <taxon>Viridiplantae</taxon>
        <taxon>Chlorophyta</taxon>
        <taxon>core chlorophytes</taxon>
        <taxon>Trebouxiophyceae</taxon>
        <taxon>Chlorellales</taxon>
        <taxon>Chlorellaceae</taxon>
        <taxon>Chlorella clade</taxon>
        <taxon>Chlorella</taxon>
    </lineage>
</organism>
<evidence type="ECO:0000256" key="1">
    <source>
        <dbReference type="SAM" id="MobiDB-lite"/>
    </source>
</evidence>
<protein>
    <recommendedName>
        <fullName evidence="2">Nucleolus and neural progenitor protein-like N-terminal domain-containing protein</fullName>
    </recommendedName>
</protein>
<feature type="compositionally biased region" description="Low complexity" evidence="1">
    <location>
        <begin position="588"/>
        <end position="607"/>
    </location>
</feature>